<sequence>MELSFRLESALRKLYTAFHENKLNPEYCTQCAVGNICDNLDFWQHLTDAHGAGRLNYVGLVNQKFGKRYFGYSPIELLQIEVAFLKGCGYELPFKVGHKKPKNPTSKSVLFNGLCNTVKLLCELDNIPNVMEYAKLFETEEEKPRYQINEILK</sequence>
<evidence type="ECO:0000313" key="2">
    <source>
        <dbReference type="Proteomes" id="UP000192360"/>
    </source>
</evidence>
<dbReference type="STRING" id="504486.SAMN05660703_0125"/>
<proteinExistence type="predicted"/>
<dbReference type="EMBL" id="FWXO01000001">
    <property type="protein sequence ID" value="SMC32400.1"/>
    <property type="molecule type" value="Genomic_DNA"/>
</dbReference>
<reference evidence="1 2" key="1">
    <citation type="submission" date="2017-04" db="EMBL/GenBank/DDBJ databases">
        <authorList>
            <person name="Afonso C.L."/>
            <person name="Miller P.J."/>
            <person name="Scott M.A."/>
            <person name="Spackman E."/>
            <person name="Goraichik I."/>
            <person name="Dimitrov K.M."/>
            <person name="Suarez D.L."/>
            <person name="Swayne D.E."/>
        </authorList>
    </citation>
    <scope>NUCLEOTIDE SEQUENCE [LARGE SCALE GENOMIC DNA]</scope>
    <source>
        <strain evidence="1 2">DSM 21164</strain>
    </source>
</reference>
<name>A0A1W1Y860_9FLAO</name>
<accession>A0A1W1Y860</accession>
<dbReference type="Proteomes" id="UP000192360">
    <property type="component" value="Unassembled WGS sequence"/>
</dbReference>
<dbReference type="OrthoDB" id="1144234at2"/>
<keyword evidence="2" id="KW-1185">Reference proteome</keyword>
<organism evidence="1 2">
    <name type="scientific">Cellulophaga tyrosinoxydans</name>
    <dbReference type="NCBI Taxonomy" id="504486"/>
    <lineage>
        <taxon>Bacteria</taxon>
        <taxon>Pseudomonadati</taxon>
        <taxon>Bacteroidota</taxon>
        <taxon>Flavobacteriia</taxon>
        <taxon>Flavobacteriales</taxon>
        <taxon>Flavobacteriaceae</taxon>
        <taxon>Cellulophaga</taxon>
    </lineage>
</organism>
<protein>
    <recommendedName>
        <fullName evidence="3">Na(+)-translocating NADH-quinone reductase subunit F</fullName>
    </recommendedName>
</protein>
<dbReference type="AlphaFoldDB" id="A0A1W1Y860"/>
<gene>
    <name evidence="1" type="ORF">SAMN05660703_0125</name>
</gene>
<evidence type="ECO:0008006" key="3">
    <source>
        <dbReference type="Google" id="ProtNLM"/>
    </source>
</evidence>
<dbReference type="RefSeq" id="WP_084059370.1">
    <property type="nucleotide sequence ID" value="NZ_FWXO01000001.1"/>
</dbReference>
<evidence type="ECO:0000313" key="1">
    <source>
        <dbReference type="EMBL" id="SMC32400.1"/>
    </source>
</evidence>